<organism evidence="5 6">
    <name type="scientific">Kineothrix alysoides</name>
    <dbReference type="NCBI Taxonomy" id="1469948"/>
    <lineage>
        <taxon>Bacteria</taxon>
        <taxon>Bacillati</taxon>
        <taxon>Bacillota</taxon>
        <taxon>Clostridia</taxon>
        <taxon>Lachnospirales</taxon>
        <taxon>Lachnospiraceae</taxon>
        <taxon>Kineothrix</taxon>
    </lineage>
</organism>
<dbReference type="OrthoDB" id="1929810at2"/>
<sequence>MKNSKSFMAVILCMLIVLSGCGAQNGTAAPVNDVESSTQEESAKKEITLKTVSMFGATDPALEVYNQTVEQFKKDNSNIKIVDESSASNEEWKSRIKADFAVGNEPDVILYFTDANSYELIEKGSFVDIETIRKDYPDFVDHIFPHTFTNAPDGKQYAVPTRGFYEALFCNKDLFDQYNLELPTSWDKLLTAVETFNQNGIVPFAVSFSDVPHYMIEHLVLAAGGIDDHKAVPASPDEIPDSWITGMEQLRVLNDMGAFPVDVNATTYPLVGEMFYGKQAAMTIDGSWFMGGIEDKENVVVMPFPSMVKENSEEIIAGFTSGWYITKKAWDDPDKRQACVDFVEMVSSPEFLAKITTVAPCEIPVPSDMTVLDQSGFDTFVNAGEKTDLPIDSRIAGEAWNAWVTSIGSIAEGEKQAKEVLTEVIDIFNKK</sequence>
<dbReference type="SUPFAM" id="SSF53850">
    <property type="entry name" value="Periplasmic binding protein-like II"/>
    <property type="match status" value="1"/>
</dbReference>
<proteinExistence type="inferred from homology"/>
<dbReference type="AlphaFoldDB" id="A0A4R1R3V0"/>
<dbReference type="GO" id="GO:1901982">
    <property type="term" value="F:maltose binding"/>
    <property type="evidence" value="ECO:0007669"/>
    <property type="project" value="TreeGrafter"/>
</dbReference>
<dbReference type="GO" id="GO:0055052">
    <property type="term" value="C:ATP-binding cassette (ABC) transporter complex, substrate-binding subunit-containing"/>
    <property type="evidence" value="ECO:0007669"/>
    <property type="project" value="TreeGrafter"/>
</dbReference>
<comment type="similarity">
    <text evidence="1">Belongs to the bacterial solute-binding protein 1 family.</text>
</comment>
<accession>A0A4R1R3V0</accession>
<dbReference type="InterPro" id="IPR006059">
    <property type="entry name" value="SBP"/>
</dbReference>
<gene>
    <name evidence="5" type="ORF">EDD76_103307</name>
</gene>
<evidence type="ECO:0000256" key="2">
    <source>
        <dbReference type="ARBA" id="ARBA00022448"/>
    </source>
</evidence>
<reference evidence="5 6" key="1">
    <citation type="submission" date="2019-03" db="EMBL/GenBank/DDBJ databases">
        <title>Genomic Encyclopedia of Type Strains, Phase IV (KMG-IV): sequencing the most valuable type-strain genomes for metagenomic binning, comparative biology and taxonomic classification.</title>
        <authorList>
            <person name="Goeker M."/>
        </authorList>
    </citation>
    <scope>NUCLEOTIDE SEQUENCE [LARGE SCALE GENOMIC DNA]</scope>
    <source>
        <strain evidence="5 6">DSM 100556</strain>
    </source>
</reference>
<evidence type="ECO:0000256" key="1">
    <source>
        <dbReference type="ARBA" id="ARBA00008520"/>
    </source>
</evidence>
<dbReference type="PANTHER" id="PTHR30061:SF50">
    <property type="entry name" value="MALTOSE_MALTODEXTRIN-BINDING PERIPLASMIC PROTEIN"/>
    <property type="match status" value="1"/>
</dbReference>
<evidence type="ECO:0000256" key="4">
    <source>
        <dbReference type="SAM" id="SignalP"/>
    </source>
</evidence>
<name>A0A4R1R3V0_9FIRM</name>
<keyword evidence="6" id="KW-1185">Reference proteome</keyword>
<dbReference type="RefSeq" id="WP_031389511.1">
    <property type="nucleotide sequence ID" value="NZ_JPNB01000001.1"/>
</dbReference>
<keyword evidence="2" id="KW-0813">Transport</keyword>
<dbReference type="STRING" id="1469948.GCA_000732725_00754"/>
<dbReference type="Proteomes" id="UP000295718">
    <property type="component" value="Unassembled WGS sequence"/>
</dbReference>
<evidence type="ECO:0000313" key="5">
    <source>
        <dbReference type="EMBL" id="TCL60114.1"/>
    </source>
</evidence>
<keyword evidence="3 4" id="KW-0732">Signal</keyword>
<dbReference type="PANTHER" id="PTHR30061">
    <property type="entry name" value="MALTOSE-BINDING PERIPLASMIC PROTEIN"/>
    <property type="match status" value="1"/>
</dbReference>
<dbReference type="Pfam" id="PF01547">
    <property type="entry name" value="SBP_bac_1"/>
    <property type="match status" value="1"/>
</dbReference>
<feature type="signal peptide" evidence="4">
    <location>
        <begin position="1"/>
        <end position="23"/>
    </location>
</feature>
<dbReference type="Gene3D" id="3.40.190.10">
    <property type="entry name" value="Periplasmic binding protein-like II"/>
    <property type="match status" value="2"/>
</dbReference>
<dbReference type="EMBL" id="SLUO01000003">
    <property type="protein sequence ID" value="TCL60114.1"/>
    <property type="molecule type" value="Genomic_DNA"/>
</dbReference>
<dbReference type="PROSITE" id="PS51257">
    <property type="entry name" value="PROKAR_LIPOPROTEIN"/>
    <property type="match status" value="1"/>
</dbReference>
<dbReference type="GO" id="GO:0042956">
    <property type="term" value="P:maltodextrin transmembrane transport"/>
    <property type="evidence" value="ECO:0007669"/>
    <property type="project" value="TreeGrafter"/>
</dbReference>
<dbReference type="GO" id="GO:0015768">
    <property type="term" value="P:maltose transport"/>
    <property type="evidence" value="ECO:0007669"/>
    <property type="project" value="TreeGrafter"/>
</dbReference>
<feature type="chain" id="PRO_5039094172" evidence="4">
    <location>
        <begin position="24"/>
        <end position="431"/>
    </location>
</feature>
<protein>
    <submittedName>
        <fullName evidence="5">Carbohydrate ABC transporter substrate-binding protein (CUT1 family)</fullName>
    </submittedName>
</protein>
<evidence type="ECO:0000256" key="3">
    <source>
        <dbReference type="ARBA" id="ARBA00022729"/>
    </source>
</evidence>
<comment type="caution">
    <text evidence="5">The sequence shown here is derived from an EMBL/GenBank/DDBJ whole genome shotgun (WGS) entry which is preliminary data.</text>
</comment>
<evidence type="ECO:0000313" key="6">
    <source>
        <dbReference type="Proteomes" id="UP000295718"/>
    </source>
</evidence>